<evidence type="ECO:0008006" key="4">
    <source>
        <dbReference type="Google" id="ProtNLM"/>
    </source>
</evidence>
<feature type="compositionally biased region" description="Polar residues" evidence="1">
    <location>
        <begin position="1"/>
        <end position="14"/>
    </location>
</feature>
<dbReference type="RefSeq" id="WP_003716149.1">
    <property type="nucleotide sequence ID" value="NZ_AFTL01000019.1"/>
</dbReference>
<gene>
    <name evidence="2" type="ORF">HMPREF9102_1227</name>
</gene>
<feature type="region of interest" description="Disordered" evidence="1">
    <location>
        <begin position="1"/>
        <end position="60"/>
    </location>
</feature>
<sequence>MNEDTTNQNVTPANEEQGKQEAQEQPKAPKVEGVDSDALLGKLKKRIGKEQSEKNQYKDEVDRLKARIEELEGSTDKKKSVKELSDDDKSRDELAAKDKRIQELQNQLIIFPM</sequence>
<keyword evidence="3" id="KW-1185">Reference proteome</keyword>
<accession>A0ABN0D3B9</accession>
<protein>
    <recommendedName>
        <fullName evidence="4">Scaffolding protein</fullName>
    </recommendedName>
</protein>
<comment type="caution">
    <text evidence="2">The sequence shown here is derived from an EMBL/GenBank/DDBJ whole genome shotgun (WGS) entry which is preliminary data.</text>
</comment>
<name>A0ABN0D3B9_9LACO</name>
<proteinExistence type="predicted"/>
<feature type="compositionally biased region" description="Basic and acidic residues" evidence="1">
    <location>
        <begin position="48"/>
        <end position="60"/>
    </location>
</feature>
<reference evidence="2 3" key="1">
    <citation type="submission" date="2011-05" db="EMBL/GenBank/DDBJ databases">
        <authorList>
            <person name="Durkin A.S."/>
            <person name="Kim M."/>
            <person name="Radune D."/>
            <person name="Hostetler J."/>
            <person name="Torralba M."/>
            <person name="Gillis M."/>
            <person name="Methe B."/>
            <person name="Sutton G."/>
            <person name="Nelson K.E."/>
        </authorList>
    </citation>
    <scope>NUCLEOTIDE SEQUENCE [LARGE SCALE GENOMIC DNA]</scope>
    <source>
        <strain evidence="2 3">F0423</strain>
    </source>
</reference>
<feature type="compositionally biased region" description="Basic and acidic residues" evidence="1">
    <location>
        <begin position="16"/>
        <end position="33"/>
    </location>
</feature>
<dbReference type="EMBL" id="AFTL01000019">
    <property type="protein sequence ID" value="EGS36094.1"/>
    <property type="molecule type" value="Genomic_DNA"/>
</dbReference>
<evidence type="ECO:0000313" key="3">
    <source>
        <dbReference type="Proteomes" id="UP000006035"/>
    </source>
</evidence>
<feature type="region of interest" description="Disordered" evidence="1">
    <location>
        <begin position="72"/>
        <end position="94"/>
    </location>
</feature>
<evidence type="ECO:0000256" key="1">
    <source>
        <dbReference type="SAM" id="MobiDB-lite"/>
    </source>
</evidence>
<evidence type="ECO:0000313" key="2">
    <source>
        <dbReference type="EMBL" id="EGS36094.1"/>
    </source>
</evidence>
<dbReference type="Proteomes" id="UP000006035">
    <property type="component" value="Unassembled WGS sequence"/>
</dbReference>
<organism evidence="2 3">
    <name type="scientific">Limosilactobacillus oris F0423</name>
    <dbReference type="NCBI Taxonomy" id="944562"/>
    <lineage>
        <taxon>Bacteria</taxon>
        <taxon>Bacillati</taxon>
        <taxon>Bacillota</taxon>
        <taxon>Bacilli</taxon>
        <taxon>Lactobacillales</taxon>
        <taxon>Lactobacillaceae</taxon>
        <taxon>Limosilactobacillus</taxon>
    </lineage>
</organism>